<gene>
    <name evidence="1" type="ORF">M011DRAFT_458685</name>
</gene>
<protein>
    <submittedName>
        <fullName evidence="1">Uncharacterized protein</fullName>
    </submittedName>
</protein>
<evidence type="ECO:0000313" key="1">
    <source>
        <dbReference type="EMBL" id="KAF2747019.1"/>
    </source>
</evidence>
<evidence type="ECO:0000313" key="2">
    <source>
        <dbReference type="Proteomes" id="UP000799440"/>
    </source>
</evidence>
<organism evidence="1 2">
    <name type="scientific">Sporormia fimetaria CBS 119925</name>
    <dbReference type="NCBI Taxonomy" id="1340428"/>
    <lineage>
        <taxon>Eukaryota</taxon>
        <taxon>Fungi</taxon>
        <taxon>Dikarya</taxon>
        <taxon>Ascomycota</taxon>
        <taxon>Pezizomycotina</taxon>
        <taxon>Dothideomycetes</taxon>
        <taxon>Pleosporomycetidae</taxon>
        <taxon>Pleosporales</taxon>
        <taxon>Sporormiaceae</taxon>
        <taxon>Sporormia</taxon>
    </lineage>
</organism>
<keyword evidence="2" id="KW-1185">Reference proteome</keyword>
<dbReference type="AlphaFoldDB" id="A0A6A6VBA1"/>
<dbReference type="EMBL" id="MU006574">
    <property type="protein sequence ID" value="KAF2747019.1"/>
    <property type="molecule type" value="Genomic_DNA"/>
</dbReference>
<proteinExistence type="predicted"/>
<name>A0A6A6VBA1_9PLEO</name>
<reference evidence="1" key="1">
    <citation type="journal article" date="2020" name="Stud. Mycol.">
        <title>101 Dothideomycetes genomes: a test case for predicting lifestyles and emergence of pathogens.</title>
        <authorList>
            <person name="Haridas S."/>
            <person name="Albert R."/>
            <person name="Binder M."/>
            <person name="Bloem J."/>
            <person name="Labutti K."/>
            <person name="Salamov A."/>
            <person name="Andreopoulos B."/>
            <person name="Baker S."/>
            <person name="Barry K."/>
            <person name="Bills G."/>
            <person name="Bluhm B."/>
            <person name="Cannon C."/>
            <person name="Castanera R."/>
            <person name="Culley D."/>
            <person name="Daum C."/>
            <person name="Ezra D."/>
            <person name="Gonzalez J."/>
            <person name="Henrissat B."/>
            <person name="Kuo A."/>
            <person name="Liang C."/>
            <person name="Lipzen A."/>
            <person name="Lutzoni F."/>
            <person name="Magnuson J."/>
            <person name="Mondo S."/>
            <person name="Nolan M."/>
            <person name="Ohm R."/>
            <person name="Pangilinan J."/>
            <person name="Park H.-J."/>
            <person name="Ramirez L."/>
            <person name="Alfaro M."/>
            <person name="Sun H."/>
            <person name="Tritt A."/>
            <person name="Yoshinaga Y."/>
            <person name="Zwiers L.-H."/>
            <person name="Turgeon B."/>
            <person name="Goodwin S."/>
            <person name="Spatafora J."/>
            <person name="Crous P."/>
            <person name="Grigoriev I."/>
        </authorList>
    </citation>
    <scope>NUCLEOTIDE SEQUENCE</scope>
    <source>
        <strain evidence="1">CBS 119925</strain>
    </source>
</reference>
<dbReference type="Proteomes" id="UP000799440">
    <property type="component" value="Unassembled WGS sequence"/>
</dbReference>
<sequence length="175" mass="20096">MRGTYYMHNTKLRTQIHLVPRHLLISLLCAVICTADGVYPLTLSSFVITTTEDIKFVPNKIFEHDPRGKQNAHEVARKAPHATSQERVEIFGAKTLPCCSSSRVSARFFDTAQGERVESKHKHENKREDVEMVFKSASKRVCVQKKQICEKEEVFIPYFRNMPSAVEQESAREDK</sequence>
<accession>A0A6A6VBA1</accession>